<evidence type="ECO:0000313" key="2">
    <source>
        <dbReference type="EMBL" id="MFC6035696.1"/>
    </source>
</evidence>
<feature type="chain" id="PRO_5047068556" evidence="1">
    <location>
        <begin position="27"/>
        <end position="153"/>
    </location>
</feature>
<proteinExistence type="predicted"/>
<dbReference type="RefSeq" id="WP_379878806.1">
    <property type="nucleotide sequence ID" value="NZ_JBHPON010000001.1"/>
</dbReference>
<organism evidence="2 3">
    <name type="scientific">Hyphococcus aureus</name>
    <dbReference type="NCBI Taxonomy" id="2666033"/>
    <lineage>
        <taxon>Bacteria</taxon>
        <taxon>Pseudomonadati</taxon>
        <taxon>Pseudomonadota</taxon>
        <taxon>Alphaproteobacteria</taxon>
        <taxon>Parvularculales</taxon>
        <taxon>Parvularculaceae</taxon>
        <taxon>Hyphococcus</taxon>
    </lineage>
</organism>
<feature type="signal peptide" evidence="1">
    <location>
        <begin position="1"/>
        <end position="26"/>
    </location>
</feature>
<sequence length="153" mass="16123">MTGLKNSIFLAASLLSVTGLISSAFAQEAFKPQFSATEMKAVSSPTVKTSEPAILVSWLKEPAHSNFVPYTLEVASFRHLGSVVNKPRVSEFHKAEYSKIDSCVDAGLLKAPSFANEAISCEELAPEMPESAPVHIAHAGTQSFAANGAGAAE</sequence>
<evidence type="ECO:0000256" key="1">
    <source>
        <dbReference type="SAM" id="SignalP"/>
    </source>
</evidence>
<gene>
    <name evidence="2" type="ORF">ACFMB1_09095</name>
</gene>
<reference evidence="2 3" key="1">
    <citation type="submission" date="2024-09" db="EMBL/GenBank/DDBJ databases">
        <authorList>
            <person name="Zhang Z.-H."/>
        </authorList>
    </citation>
    <scope>NUCLEOTIDE SEQUENCE [LARGE SCALE GENOMIC DNA]</scope>
    <source>
        <strain evidence="2 3">HHTR114</strain>
    </source>
</reference>
<dbReference type="EMBL" id="JBHPON010000001">
    <property type="protein sequence ID" value="MFC6035696.1"/>
    <property type="molecule type" value="Genomic_DNA"/>
</dbReference>
<name>A0ABW1KX91_9PROT</name>
<comment type="caution">
    <text evidence="2">The sequence shown here is derived from an EMBL/GenBank/DDBJ whole genome shotgun (WGS) entry which is preliminary data.</text>
</comment>
<protein>
    <submittedName>
        <fullName evidence="2">Uncharacterized protein</fullName>
    </submittedName>
</protein>
<evidence type="ECO:0000313" key="3">
    <source>
        <dbReference type="Proteomes" id="UP001596116"/>
    </source>
</evidence>
<keyword evidence="1" id="KW-0732">Signal</keyword>
<keyword evidence="3" id="KW-1185">Reference proteome</keyword>
<dbReference type="Proteomes" id="UP001596116">
    <property type="component" value="Unassembled WGS sequence"/>
</dbReference>
<accession>A0ABW1KX91</accession>